<feature type="non-terminal residue" evidence="7">
    <location>
        <position position="361"/>
    </location>
</feature>
<dbReference type="AlphaFoldDB" id="A0A8X7XNS1"/>
<dbReference type="SUPFAM" id="SSF57845">
    <property type="entry name" value="B-box zinc-binding domain"/>
    <property type="match status" value="1"/>
</dbReference>
<sequence length="361" mass="41635">MAVATDWLNSELSCPVCLELFTPPVLVLPCSHNFCKRCIQQTLLDQNQALETRRFCCPVCRKRIRLRGRGIDRLKRNILLESISEKFRQEKANAKVNEQNHQLQICEKHEELLNLMCLDDDIPICVICKVFGEHSLHNVVRLADVYEERKNSFTKEIKSMYVRSESAERNSTKIQKIKNDLIMSAEETKAMIEAVGGSMLTMIKLKMSAIKQQVDLECAEKCTHLHATLDALQAPQRLYMQMKTVLEQHSNQVQFLREDSKLRAEASNMLKESIPEKVQEAVTISLGQYLEELLKNVQIYMECPAQATNFLMKISEVYNTWRYGYSEKDALSYTHLDNLIYSFLAREVCLFQSGYSSTEEG</sequence>
<dbReference type="PROSITE" id="PS50119">
    <property type="entry name" value="ZF_BBOX"/>
    <property type="match status" value="1"/>
</dbReference>
<reference evidence="7 8" key="1">
    <citation type="journal article" date="2021" name="Cell">
        <title>Tracing the genetic footprints of vertebrate landing in non-teleost ray-finned fishes.</title>
        <authorList>
            <person name="Bi X."/>
            <person name="Wang K."/>
            <person name="Yang L."/>
            <person name="Pan H."/>
            <person name="Jiang H."/>
            <person name="Wei Q."/>
            <person name="Fang M."/>
            <person name="Yu H."/>
            <person name="Zhu C."/>
            <person name="Cai Y."/>
            <person name="He Y."/>
            <person name="Gan X."/>
            <person name="Zeng H."/>
            <person name="Yu D."/>
            <person name="Zhu Y."/>
            <person name="Jiang H."/>
            <person name="Qiu Q."/>
            <person name="Yang H."/>
            <person name="Zhang Y.E."/>
            <person name="Wang W."/>
            <person name="Zhu M."/>
            <person name="He S."/>
            <person name="Zhang G."/>
        </authorList>
    </citation>
    <scope>NUCLEOTIDE SEQUENCE [LARGE SCALE GENOMIC DNA]</scope>
    <source>
        <strain evidence="7">Bchr_013</strain>
    </source>
</reference>
<name>A0A8X7XNS1_POLSE</name>
<evidence type="ECO:0000256" key="1">
    <source>
        <dbReference type="ARBA" id="ARBA00022723"/>
    </source>
</evidence>
<keyword evidence="3" id="KW-0862">Zinc</keyword>
<dbReference type="PROSITE" id="PS00518">
    <property type="entry name" value="ZF_RING_1"/>
    <property type="match status" value="1"/>
</dbReference>
<dbReference type="EMBL" id="JAATIS010000094">
    <property type="protein sequence ID" value="KAG2471321.1"/>
    <property type="molecule type" value="Genomic_DNA"/>
</dbReference>
<dbReference type="PROSITE" id="PS50089">
    <property type="entry name" value="ZF_RING_2"/>
    <property type="match status" value="1"/>
</dbReference>
<evidence type="ECO:0000259" key="6">
    <source>
        <dbReference type="PROSITE" id="PS50119"/>
    </source>
</evidence>
<comment type="caution">
    <text evidence="7">The sequence shown here is derived from an EMBL/GenBank/DDBJ whole genome shotgun (WGS) entry which is preliminary data.</text>
</comment>
<dbReference type="SUPFAM" id="SSF57850">
    <property type="entry name" value="RING/U-box"/>
    <property type="match status" value="1"/>
</dbReference>
<dbReference type="InterPro" id="IPR017907">
    <property type="entry name" value="Znf_RING_CS"/>
</dbReference>
<dbReference type="PANTHER" id="PTHR24103">
    <property type="entry name" value="E3 UBIQUITIN-PROTEIN LIGASE TRIM"/>
    <property type="match status" value="1"/>
</dbReference>
<dbReference type="Proteomes" id="UP000886611">
    <property type="component" value="Unassembled WGS sequence"/>
</dbReference>
<dbReference type="Gene3D" id="3.30.40.10">
    <property type="entry name" value="Zinc/RING finger domain, C3HC4 (zinc finger)"/>
    <property type="match status" value="1"/>
</dbReference>
<keyword evidence="8" id="KW-1185">Reference proteome</keyword>
<dbReference type="InterPro" id="IPR013083">
    <property type="entry name" value="Znf_RING/FYVE/PHD"/>
</dbReference>
<dbReference type="GO" id="GO:0008270">
    <property type="term" value="F:zinc ion binding"/>
    <property type="evidence" value="ECO:0007669"/>
    <property type="project" value="UniProtKB-KW"/>
</dbReference>
<feature type="domain" description="RING-type" evidence="5">
    <location>
        <begin position="14"/>
        <end position="61"/>
    </location>
</feature>
<dbReference type="SMART" id="SM00184">
    <property type="entry name" value="RING"/>
    <property type="match status" value="1"/>
</dbReference>
<evidence type="ECO:0000259" key="5">
    <source>
        <dbReference type="PROSITE" id="PS50089"/>
    </source>
</evidence>
<dbReference type="SMART" id="SM00336">
    <property type="entry name" value="BBOX"/>
    <property type="match status" value="1"/>
</dbReference>
<evidence type="ECO:0000313" key="8">
    <source>
        <dbReference type="Proteomes" id="UP000886611"/>
    </source>
</evidence>
<dbReference type="InterPro" id="IPR027370">
    <property type="entry name" value="Znf-RING_euk"/>
</dbReference>
<dbReference type="Pfam" id="PF00643">
    <property type="entry name" value="zf-B_box"/>
    <property type="match status" value="1"/>
</dbReference>
<feature type="domain" description="B box-type" evidence="6">
    <location>
        <begin position="101"/>
        <end position="142"/>
    </location>
</feature>
<dbReference type="Gene3D" id="3.30.160.60">
    <property type="entry name" value="Classic Zinc Finger"/>
    <property type="match status" value="1"/>
</dbReference>
<dbReference type="InterPro" id="IPR000315">
    <property type="entry name" value="Znf_B-box"/>
</dbReference>
<keyword evidence="2 4" id="KW-0863">Zinc-finger</keyword>
<evidence type="ECO:0000256" key="3">
    <source>
        <dbReference type="ARBA" id="ARBA00022833"/>
    </source>
</evidence>
<dbReference type="InterPro" id="IPR050143">
    <property type="entry name" value="TRIM/RBCC"/>
</dbReference>
<evidence type="ECO:0000256" key="2">
    <source>
        <dbReference type="ARBA" id="ARBA00022771"/>
    </source>
</evidence>
<keyword evidence="1" id="KW-0479">Metal-binding</keyword>
<protein>
    <submittedName>
        <fullName evidence="7">TRI54 protein</fullName>
    </submittedName>
</protein>
<evidence type="ECO:0000313" key="7">
    <source>
        <dbReference type="EMBL" id="KAG2471321.1"/>
    </source>
</evidence>
<dbReference type="Pfam" id="PF13445">
    <property type="entry name" value="zf-RING_UBOX"/>
    <property type="match status" value="1"/>
</dbReference>
<dbReference type="OrthoDB" id="9049620at2759"/>
<feature type="non-terminal residue" evidence="7">
    <location>
        <position position="1"/>
    </location>
</feature>
<proteinExistence type="predicted"/>
<dbReference type="InterPro" id="IPR001841">
    <property type="entry name" value="Znf_RING"/>
</dbReference>
<gene>
    <name evidence="7" type="primary">Trim54_1</name>
    <name evidence="7" type="ORF">GTO96_0005282</name>
</gene>
<evidence type="ECO:0000256" key="4">
    <source>
        <dbReference type="PROSITE-ProRule" id="PRU00024"/>
    </source>
</evidence>
<accession>A0A8X7XNS1</accession>
<organism evidence="7 8">
    <name type="scientific">Polypterus senegalus</name>
    <name type="common">Senegal bichir</name>
    <dbReference type="NCBI Taxonomy" id="55291"/>
    <lineage>
        <taxon>Eukaryota</taxon>
        <taxon>Metazoa</taxon>
        <taxon>Chordata</taxon>
        <taxon>Craniata</taxon>
        <taxon>Vertebrata</taxon>
        <taxon>Euteleostomi</taxon>
        <taxon>Actinopterygii</taxon>
        <taxon>Polypteriformes</taxon>
        <taxon>Polypteridae</taxon>
        <taxon>Polypterus</taxon>
    </lineage>
</organism>